<dbReference type="GO" id="GO:0005739">
    <property type="term" value="C:mitochondrion"/>
    <property type="evidence" value="ECO:0007669"/>
    <property type="project" value="UniProtKB-SubCell"/>
</dbReference>
<evidence type="ECO:0000256" key="5">
    <source>
        <dbReference type="ARBA" id="ARBA00022723"/>
    </source>
</evidence>
<dbReference type="FunFam" id="3.30.830.10:FF:000009">
    <property type="entry name" value="Presequence protease, mitochondrial"/>
    <property type="match status" value="1"/>
</dbReference>
<dbReference type="InterPro" id="IPR011249">
    <property type="entry name" value="Metalloenz_LuxS/M16"/>
</dbReference>
<evidence type="ECO:0000256" key="9">
    <source>
        <dbReference type="ARBA" id="ARBA00023128"/>
    </source>
</evidence>
<evidence type="ECO:0000256" key="3">
    <source>
        <dbReference type="ARBA" id="ARBA00007575"/>
    </source>
</evidence>
<evidence type="ECO:0000256" key="2">
    <source>
        <dbReference type="ARBA" id="ARBA00004173"/>
    </source>
</evidence>
<comment type="subcellular location">
    <subcellularLocation>
        <location evidence="2">Mitochondrion</location>
    </subcellularLocation>
</comment>
<evidence type="ECO:0000256" key="7">
    <source>
        <dbReference type="ARBA" id="ARBA00022833"/>
    </source>
</evidence>
<dbReference type="FunFam" id="3.30.830.10:FF:000029">
    <property type="entry name" value="Presequence protease 1"/>
    <property type="match status" value="1"/>
</dbReference>
<evidence type="ECO:0000256" key="4">
    <source>
        <dbReference type="ARBA" id="ARBA00022670"/>
    </source>
</evidence>
<sequence>MLSKAVAPAAAGGARAVAHHAGRKGVRSVNTLSQVLRGGQPWRSSFLGPLLPAQHVALTHLAYSRGLSQGSTSVQAVAAPVEAEPASKAAPKELHGFKLVREQWVQEYNSQVLMYRHEKTGAEVMSLLNSDENKTSGVVLRTPVENSKGIPHILEHSVLCGSRKYPIKEPFVELMKGSLNTFLNAFTYPDRTCYPVASTNLQDFYNLVDVYLDAVFFPKCISDERTFAQEGWHYELEDPKEEMTFKGVVFNEMKGVYSSPDSVNGRATQAALFPNNTYAVDSGGDPAVIPELTYDEFKDFHARYYHPSNARFWFYGDDAPEERLRILSGYLDQFEARPVDSTVGVQPLFKEPTKVVHKYAAGDASEDGAKAFVSVNWVLSEEELDLETQLAVEFLDFLLLGTSAAPLRRALNESGLGEALIGGGLQGELRQPVFSLGLKGVDPANFGKVEELIISTLSQLAEEGFTDTAVEAAINTTEFDLRENNTGRFPRGLSLMLRAMGAWIYDRDPFQPLQWTAPLEHFKARLASGEDVFGPLIRKYLLENTHRVTVEMLPDSELAQQQEAEEKAKLAARQKAMSAEELQETVQKTEELKLRQETPDPPEALGCIPSLQLSDIPKQASTIPTDISQPHGSTLLMHELFTNDVLYLEAALDLRTVPARLLPLVPLFSRSLTQMGTERESFVELTERIGRKTGGLSVSPFTSHKKGRAEPVSLLMVRGKVMGGKAGDLLDLMRDVLLTARLDDQARFKQMVLETKAGLEAAVVGSGHSVAASRLDAQHSIAGWVSEQMGGLSYLEFIRGLVQRVDSDWESVKADLEAIRQALLQRRGSFINLTGDERTLAAARPHVDAFLDALPAESAGRADWTQMLARQNEAIVVPTQVNYVGKAVDLYKDAGYKLKGSSSVINKLLGTTWLWDRVRVSGGAYGGFSDFDTNSGVFTFLSYRDPNLLKTVDVYDGTVDFLRQLELDDDALTKAIIGTIGDVDAYQLPDSKGYTAFVRHLLGITDEERQRRREQILGTSIKDFREFADVLEVVRSDKAQVVAVTSAERAQAVNDKERPGFFDKIHKVL</sequence>
<dbReference type="Pfam" id="PF22516">
    <property type="entry name" value="PreP_C"/>
    <property type="match status" value="1"/>
</dbReference>
<dbReference type="SUPFAM" id="SSF63411">
    <property type="entry name" value="LuxS/MPP-like metallohydrolase"/>
    <property type="match status" value="4"/>
</dbReference>
<keyword evidence="5" id="KW-0479">Metal-binding</keyword>
<dbReference type="PANTHER" id="PTHR43016">
    <property type="entry name" value="PRESEQUENCE PROTEASE"/>
    <property type="match status" value="1"/>
</dbReference>
<dbReference type="InterPro" id="IPR007863">
    <property type="entry name" value="Peptidase_M16_C"/>
</dbReference>
<dbReference type="InterPro" id="IPR011765">
    <property type="entry name" value="Pept_M16_N"/>
</dbReference>
<reference evidence="11 12" key="1">
    <citation type="journal article" date="2024" name="Nat. Commun.">
        <title>Phylogenomics reveals the evolutionary origins of lichenization in chlorophyte algae.</title>
        <authorList>
            <person name="Puginier C."/>
            <person name="Libourel C."/>
            <person name="Otte J."/>
            <person name="Skaloud P."/>
            <person name="Haon M."/>
            <person name="Grisel S."/>
            <person name="Petersen M."/>
            <person name="Berrin J.G."/>
            <person name="Delaux P.M."/>
            <person name="Dal Grande F."/>
            <person name="Keller J."/>
        </authorList>
    </citation>
    <scope>NUCLEOTIDE SEQUENCE [LARGE SCALE GENOMIC DNA]</scope>
    <source>
        <strain evidence="11 12">SAG 2043</strain>
    </source>
</reference>
<keyword evidence="9" id="KW-0496">Mitochondrion</keyword>
<comment type="similarity">
    <text evidence="3">Belongs to the peptidase M16 family. PreP subfamily.</text>
</comment>
<dbReference type="PANTHER" id="PTHR43016:SF13">
    <property type="entry name" value="PRESEQUENCE PROTEASE, MITOCHONDRIAL"/>
    <property type="match status" value="1"/>
</dbReference>
<dbReference type="AlphaFoldDB" id="A0AAW1PK28"/>
<proteinExistence type="inferred from homology"/>
<evidence type="ECO:0000256" key="6">
    <source>
        <dbReference type="ARBA" id="ARBA00022801"/>
    </source>
</evidence>
<gene>
    <name evidence="11" type="ORF">WJX72_006221</name>
</gene>
<keyword evidence="7" id="KW-0862">Zinc</keyword>
<dbReference type="InterPro" id="IPR055130">
    <property type="entry name" value="PreP_C"/>
</dbReference>
<feature type="domain" description="Peptidase M16C associated" evidence="10">
    <location>
        <begin position="552"/>
        <end position="801"/>
    </location>
</feature>
<keyword evidence="12" id="KW-1185">Reference proteome</keyword>
<organism evidence="11 12">
    <name type="scientific">[Myrmecia] bisecta</name>
    <dbReference type="NCBI Taxonomy" id="41462"/>
    <lineage>
        <taxon>Eukaryota</taxon>
        <taxon>Viridiplantae</taxon>
        <taxon>Chlorophyta</taxon>
        <taxon>core chlorophytes</taxon>
        <taxon>Trebouxiophyceae</taxon>
        <taxon>Trebouxiales</taxon>
        <taxon>Trebouxiaceae</taxon>
        <taxon>Myrmecia</taxon>
    </lineage>
</organism>
<dbReference type="SMART" id="SM01264">
    <property type="entry name" value="M16C_associated"/>
    <property type="match status" value="1"/>
</dbReference>
<dbReference type="Pfam" id="PF08367">
    <property type="entry name" value="M16C_assoc"/>
    <property type="match status" value="1"/>
</dbReference>
<dbReference type="GO" id="GO:0016485">
    <property type="term" value="P:protein processing"/>
    <property type="evidence" value="ECO:0007669"/>
    <property type="project" value="TreeGrafter"/>
</dbReference>
<evidence type="ECO:0000256" key="1">
    <source>
        <dbReference type="ARBA" id="ARBA00001947"/>
    </source>
</evidence>
<comment type="cofactor">
    <cofactor evidence="1">
        <name>Zn(2+)</name>
        <dbReference type="ChEBI" id="CHEBI:29105"/>
    </cofactor>
</comment>
<evidence type="ECO:0000313" key="12">
    <source>
        <dbReference type="Proteomes" id="UP001489004"/>
    </source>
</evidence>
<dbReference type="InterPro" id="IPR013578">
    <property type="entry name" value="Peptidase_M16C_assoc"/>
</dbReference>
<evidence type="ECO:0000259" key="10">
    <source>
        <dbReference type="SMART" id="SM01264"/>
    </source>
</evidence>
<name>A0AAW1PK28_9CHLO</name>
<protein>
    <recommendedName>
        <fullName evidence="10">Peptidase M16C associated domain-containing protein</fullName>
    </recommendedName>
</protein>
<accession>A0AAW1PK28</accession>
<dbReference type="Pfam" id="PF00675">
    <property type="entry name" value="Peptidase_M16"/>
    <property type="match status" value="1"/>
</dbReference>
<keyword evidence="4" id="KW-0645">Protease</keyword>
<comment type="caution">
    <text evidence="11">The sequence shown here is derived from an EMBL/GenBank/DDBJ whole genome shotgun (WGS) entry which is preliminary data.</text>
</comment>
<dbReference type="Proteomes" id="UP001489004">
    <property type="component" value="Unassembled WGS sequence"/>
</dbReference>
<dbReference type="Gene3D" id="3.30.830.10">
    <property type="entry name" value="Metalloenzyme, LuxS/M16 peptidase-like"/>
    <property type="match status" value="4"/>
</dbReference>
<keyword evidence="8" id="KW-0482">Metalloprotease</keyword>
<keyword evidence="6" id="KW-0378">Hydrolase</keyword>
<dbReference type="FunFam" id="3.30.830.10:FF:000034">
    <property type="entry name" value="presequence protease 1, chloroplastic/mitochondrial"/>
    <property type="match status" value="1"/>
</dbReference>
<dbReference type="EMBL" id="JALJOR010000010">
    <property type="protein sequence ID" value="KAK9810180.1"/>
    <property type="molecule type" value="Genomic_DNA"/>
</dbReference>
<evidence type="ECO:0000313" key="11">
    <source>
        <dbReference type="EMBL" id="KAK9810180.1"/>
    </source>
</evidence>
<evidence type="ECO:0000256" key="8">
    <source>
        <dbReference type="ARBA" id="ARBA00023049"/>
    </source>
</evidence>
<dbReference type="GO" id="GO:0004222">
    <property type="term" value="F:metalloendopeptidase activity"/>
    <property type="evidence" value="ECO:0007669"/>
    <property type="project" value="TreeGrafter"/>
</dbReference>
<dbReference type="Pfam" id="PF05193">
    <property type="entry name" value="Peptidase_M16_C"/>
    <property type="match status" value="1"/>
</dbReference>
<dbReference type="GO" id="GO:0046872">
    <property type="term" value="F:metal ion binding"/>
    <property type="evidence" value="ECO:0007669"/>
    <property type="project" value="UniProtKB-KW"/>
</dbReference>